<dbReference type="InterPro" id="IPR036680">
    <property type="entry name" value="SPOR-like_sf"/>
</dbReference>
<dbReference type="Gene3D" id="3.30.70.1070">
    <property type="entry name" value="Sporulation related repeat"/>
    <property type="match status" value="1"/>
</dbReference>
<dbReference type="Pfam" id="PF05036">
    <property type="entry name" value="SPOR"/>
    <property type="match status" value="1"/>
</dbReference>
<dbReference type="GO" id="GO:0042834">
    <property type="term" value="F:peptidoglycan binding"/>
    <property type="evidence" value="ECO:0007669"/>
    <property type="project" value="InterPro"/>
</dbReference>
<dbReference type="KEGG" id="kro:BVG79_01867"/>
<dbReference type="EMBL" id="CP019937">
    <property type="protein sequence ID" value="ARO15209.1"/>
    <property type="molecule type" value="Genomic_DNA"/>
</dbReference>
<sequence>MASITEGETRRDPPPPQRGRRKAALQMIWLCISLGTMVAVGLWGYRLLLREAAGTPMVHASSGPVRTAPTAPGGSLAQNIGLSVNAVLARNPDAASESDVVILAPQSAGLTREDLSQQSRYMSGAGALPNGMPDEVLSAGDVLQIAGDDAPVDSIDDLLAQLINPPVVEGATAQAAPPAAQGSGQGSGPAVMRPQPRPRSAVYAAAAATPVAPAPQTIASDVAAGTPLVQLGAFPSTQGATAEWERLSRNFTDFLRGKTPVIQQATNGGNVIYRLRASGFADLDDARRFCALMVAANGACIPVQAS</sequence>
<keyword evidence="5" id="KW-1185">Reference proteome</keyword>
<evidence type="ECO:0000256" key="1">
    <source>
        <dbReference type="SAM" id="MobiDB-lite"/>
    </source>
</evidence>
<protein>
    <submittedName>
        <fullName evidence="4">Sporulation and cell division repeat protein</fullName>
    </submittedName>
</protein>
<keyword evidence="2" id="KW-0472">Membrane</keyword>
<evidence type="ECO:0000256" key="2">
    <source>
        <dbReference type="SAM" id="Phobius"/>
    </source>
</evidence>
<keyword evidence="2" id="KW-1133">Transmembrane helix</keyword>
<feature type="domain" description="SPOR" evidence="3">
    <location>
        <begin position="221"/>
        <end position="306"/>
    </location>
</feature>
<dbReference type="PROSITE" id="PS51724">
    <property type="entry name" value="SPOR"/>
    <property type="match status" value="1"/>
</dbReference>
<evidence type="ECO:0000313" key="4">
    <source>
        <dbReference type="EMBL" id="ARO15209.1"/>
    </source>
</evidence>
<evidence type="ECO:0000259" key="3">
    <source>
        <dbReference type="PROSITE" id="PS51724"/>
    </source>
</evidence>
<feature type="transmembrane region" description="Helical" evidence="2">
    <location>
        <begin position="27"/>
        <end position="45"/>
    </location>
</feature>
<gene>
    <name evidence="4" type="ORF">BVG79_01867</name>
</gene>
<reference evidence="4 5" key="1">
    <citation type="submission" date="2017-02" db="EMBL/GenBank/DDBJ databases">
        <title>Ketogulonicigenium robustum SPU B003 Genome sequencing and assembly.</title>
        <authorList>
            <person name="Li Y."/>
            <person name="Liu L."/>
            <person name="Wang C."/>
            <person name="Zhang M."/>
            <person name="Zhang T."/>
            <person name="Zhang Y."/>
        </authorList>
    </citation>
    <scope>NUCLEOTIDE SEQUENCE [LARGE SCALE GENOMIC DNA]</scope>
    <source>
        <strain evidence="4 5">SPU_B003</strain>
    </source>
</reference>
<proteinExistence type="predicted"/>
<dbReference type="RefSeq" id="WP_085786635.1">
    <property type="nucleotide sequence ID" value="NZ_CP019937.1"/>
</dbReference>
<keyword evidence="4" id="KW-0132">Cell division</keyword>
<dbReference type="Proteomes" id="UP000242447">
    <property type="component" value="Chromosome"/>
</dbReference>
<keyword evidence="4" id="KW-0131">Cell cycle</keyword>
<dbReference type="AlphaFoldDB" id="A0A1W6P190"/>
<dbReference type="OrthoDB" id="8479416at2"/>
<organism evidence="4 5">
    <name type="scientific">Ketogulonicigenium robustum</name>
    <dbReference type="NCBI Taxonomy" id="92947"/>
    <lineage>
        <taxon>Bacteria</taxon>
        <taxon>Pseudomonadati</taxon>
        <taxon>Pseudomonadota</taxon>
        <taxon>Alphaproteobacteria</taxon>
        <taxon>Rhodobacterales</taxon>
        <taxon>Roseobacteraceae</taxon>
        <taxon>Ketogulonicigenium</taxon>
    </lineage>
</organism>
<dbReference type="InterPro" id="IPR007730">
    <property type="entry name" value="SPOR-like_dom"/>
</dbReference>
<accession>A0A1W6P190</accession>
<evidence type="ECO:0000313" key="5">
    <source>
        <dbReference type="Proteomes" id="UP000242447"/>
    </source>
</evidence>
<keyword evidence="2" id="KW-0812">Transmembrane</keyword>
<dbReference type="GO" id="GO:0051301">
    <property type="term" value="P:cell division"/>
    <property type="evidence" value="ECO:0007669"/>
    <property type="project" value="UniProtKB-KW"/>
</dbReference>
<dbReference type="STRING" id="92947.BVG79_01867"/>
<feature type="compositionally biased region" description="Low complexity" evidence="1">
    <location>
        <begin position="171"/>
        <end position="182"/>
    </location>
</feature>
<feature type="region of interest" description="Disordered" evidence="1">
    <location>
        <begin position="171"/>
        <end position="198"/>
    </location>
</feature>
<name>A0A1W6P190_9RHOB</name>